<proteinExistence type="predicted"/>
<organism evidence="3 4">
    <name type="scientific">Vreelandella olivaria</name>
    <dbReference type="NCBI Taxonomy" id="390919"/>
    <lineage>
        <taxon>Bacteria</taxon>
        <taxon>Pseudomonadati</taxon>
        <taxon>Pseudomonadota</taxon>
        <taxon>Gammaproteobacteria</taxon>
        <taxon>Oceanospirillales</taxon>
        <taxon>Halomonadaceae</taxon>
        <taxon>Vreelandella</taxon>
    </lineage>
</organism>
<feature type="chain" id="PRO_5045711091" evidence="2">
    <location>
        <begin position="24"/>
        <end position="105"/>
    </location>
</feature>
<evidence type="ECO:0000256" key="1">
    <source>
        <dbReference type="SAM" id="MobiDB-lite"/>
    </source>
</evidence>
<gene>
    <name evidence="3" type="ORF">HORIV_31010</name>
</gene>
<sequence>MTPIKLIAMSALGALLLNSTAFAQPDHAPAHGARDKGQPQQHESNRHGHSGMSGLIYRASTNVNYASYCADMMHREPKRYRQVFNVILSVANPCLPVSPSVLMAR</sequence>
<evidence type="ECO:0000256" key="2">
    <source>
        <dbReference type="SAM" id="SignalP"/>
    </source>
</evidence>
<feature type="region of interest" description="Disordered" evidence="1">
    <location>
        <begin position="26"/>
        <end position="53"/>
    </location>
</feature>
<name>A0ABM7GJF5_9GAMM</name>
<keyword evidence="2" id="KW-0732">Signal</keyword>
<feature type="signal peptide" evidence="2">
    <location>
        <begin position="1"/>
        <end position="23"/>
    </location>
</feature>
<keyword evidence="4" id="KW-1185">Reference proteome</keyword>
<evidence type="ECO:0000313" key="3">
    <source>
        <dbReference type="EMBL" id="BBI50680.1"/>
    </source>
</evidence>
<dbReference type="Proteomes" id="UP000289555">
    <property type="component" value="Chromosome"/>
</dbReference>
<evidence type="ECO:0000313" key="4">
    <source>
        <dbReference type="Proteomes" id="UP000289555"/>
    </source>
</evidence>
<dbReference type="EMBL" id="AP019416">
    <property type="protein sequence ID" value="BBI50680.1"/>
    <property type="molecule type" value="Genomic_DNA"/>
</dbReference>
<feature type="compositionally biased region" description="Basic and acidic residues" evidence="1">
    <location>
        <begin position="28"/>
        <end position="37"/>
    </location>
</feature>
<accession>A0ABM7GJF5</accession>
<protein>
    <submittedName>
        <fullName evidence="3">Uncharacterized protein</fullName>
    </submittedName>
</protein>
<reference evidence="4" key="1">
    <citation type="journal article" date="2019" name="Microbiol. Resour. Announc.">
        <title>Complete Genome Sequence of Halomonas olivaria, a Moderately Halophilic Bacterium Isolated from Olive Processing Effluents, Obtained by Nanopore Sequencing.</title>
        <authorList>
            <person name="Nagata S."/>
            <person name="Ii K.M."/>
            <person name="Tsukimi T."/>
            <person name="Miura M.C."/>
            <person name="Galipon J."/>
            <person name="Arakawa K."/>
        </authorList>
    </citation>
    <scope>NUCLEOTIDE SEQUENCE [LARGE SCALE GENOMIC DNA]</scope>
    <source>
        <strain evidence="4">TYRC17</strain>
    </source>
</reference>